<evidence type="ECO:0000256" key="1">
    <source>
        <dbReference type="SAM" id="MobiDB-lite"/>
    </source>
</evidence>
<sequence>MSSVIDFLERMGSEAHWRDAPQDEIELALADAGIDAPMCNAILAGNIADVHALLGQQKLMGDQLPNPEEEPRPPQPDPGKEEEKEEENATGDESKAPNGTSDSFSPSSSSSL</sequence>
<evidence type="ECO:0008006" key="4">
    <source>
        <dbReference type="Google" id="ProtNLM"/>
    </source>
</evidence>
<dbReference type="Proteomes" id="UP000663181">
    <property type="component" value="Chromosome"/>
</dbReference>
<evidence type="ECO:0000313" key="3">
    <source>
        <dbReference type="Proteomes" id="UP000663181"/>
    </source>
</evidence>
<protein>
    <recommendedName>
        <fullName evidence="4">Ribosomally synthesized peptide with nif11-like leader</fullName>
    </recommendedName>
</protein>
<dbReference type="RefSeq" id="WP_188798137.1">
    <property type="nucleotide sequence ID" value="NZ_BMIZ01000001.1"/>
</dbReference>
<gene>
    <name evidence="2" type="ORF">ISN74_05490</name>
</gene>
<reference evidence="2 3" key="1">
    <citation type="submission" date="2020-10" db="EMBL/GenBank/DDBJ databases">
        <title>Phylogeny of dyella-like bacteria.</title>
        <authorList>
            <person name="Fu J."/>
        </authorList>
    </citation>
    <scope>NUCLEOTIDE SEQUENCE [LARGE SCALE GENOMIC DNA]</scope>
    <source>
        <strain evidence="2 3">DHOB09</strain>
    </source>
</reference>
<dbReference type="EMBL" id="CP064030">
    <property type="protein sequence ID" value="QRN54809.1"/>
    <property type="molecule type" value="Genomic_DNA"/>
</dbReference>
<evidence type="ECO:0000313" key="2">
    <source>
        <dbReference type="EMBL" id="QRN54809.1"/>
    </source>
</evidence>
<feature type="region of interest" description="Disordered" evidence="1">
    <location>
        <begin position="58"/>
        <end position="112"/>
    </location>
</feature>
<accession>A0ABX7GX09</accession>
<keyword evidence="3" id="KW-1185">Reference proteome</keyword>
<proteinExistence type="predicted"/>
<organism evidence="2 3">
    <name type="scientific">Dyella caseinilytica</name>
    <dbReference type="NCBI Taxonomy" id="1849581"/>
    <lineage>
        <taxon>Bacteria</taxon>
        <taxon>Pseudomonadati</taxon>
        <taxon>Pseudomonadota</taxon>
        <taxon>Gammaproteobacteria</taxon>
        <taxon>Lysobacterales</taxon>
        <taxon>Rhodanobacteraceae</taxon>
        <taxon>Dyella</taxon>
    </lineage>
</organism>
<name>A0ABX7GX09_9GAMM</name>
<feature type="compositionally biased region" description="Low complexity" evidence="1">
    <location>
        <begin position="101"/>
        <end position="112"/>
    </location>
</feature>